<evidence type="ECO:0000313" key="10">
    <source>
        <dbReference type="RefSeq" id="XP_022320820.1"/>
    </source>
</evidence>
<feature type="transmembrane region" description="Helical" evidence="5">
    <location>
        <begin position="227"/>
        <end position="250"/>
    </location>
</feature>
<dbReference type="Proteomes" id="UP000694844">
    <property type="component" value="Chromosome 3"/>
</dbReference>
<dbReference type="CDD" id="cd19051">
    <property type="entry name" value="LGIC_TM_cation"/>
    <property type="match status" value="1"/>
</dbReference>
<dbReference type="OrthoDB" id="6123091at2759"/>
<evidence type="ECO:0000256" key="4">
    <source>
        <dbReference type="ARBA" id="ARBA00023136"/>
    </source>
</evidence>
<keyword evidence="6" id="KW-0732">Signal</keyword>
<keyword evidence="9" id="KW-1185">Reference proteome</keyword>
<gene>
    <name evidence="10" type="primary">LOC111123030</name>
</gene>
<feature type="domain" description="Neurotransmitter-gated ion-channel transmembrane" evidence="8">
    <location>
        <begin position="233"/>
        <end position="360"/>
    </location>
</feature>
<dbReference type="Gene3D" id="1.20.58.390">
    <property type="entry name" value="Neurotransmitter-gated ion-channel transmembrane domain"/>
    <property type="match status" value="1"/>
</dbReference>
<dbReference type="InterPro" id="IPR036719">
    <property type="entry name" value="Neuro-gated_channel_TM_sf"/>
</dbReference>
<dbReference type="GO" id="GO:0004888">
    <property type="term" value="F:transmembrane signaling receptor activity"/>
    <property type="evidence" value="ECO:0007669"/>
    <property type="project" value="InterPro"/>
</dbReference>
<dbReference type="PRINTS" id="PR00252">
    <property type="entry name" value="NRIONCHANNEL"/>
</dbReference>
<accession>A0A8B8CZ10</accession>
<evidence type="ECO:0000256" key="6">
    <source>
        <dbReference type="SAM" id="SignalP"/>
    </source>
</evidence>
<dbReference type="GeneID" id="111123030"/>
<dbReference type="InterPro" id="IPR038050">
    <property type="entry name" value="Neuro_actylchol_rec"/>
</dbReference>
<dbReference type="KEGG" id="cvn:111123030"/>
<evidence type="ECO:0000256" key="5">
    <source>
        <dbReference type="SAM" id="Phobius"/>
    </source>
</evidence>
<feature type="transmembrane region" description="Helical" evidence="5">
    <location>
        <begin position="377"/>
        <end position="400"/>
    </location>
</feature>
<dbReference type="InterPro" id="IPR036734">
    <property type="entry name" value="Neur_chan_lig-bd_sf"/>
</dbReference>
<evidence type="ECO:0000256" key="3">
    <source>
        <dbReference type="ARBA" id="ARBA00022989"/>
    </source>
</evidence>
<evidence type="ECO:0000259" key="7">
    <source>
        <dbReference type="Pfam" id="PF02931"/>
    </source>
</evidence>
<feature type="transmembrane region" description="Helical" evidence="5">
    <location>
        <begin position="257"/>
        <end position="274"/>
    </location>
</feature>
<dbReference type="InterPro" id="IPR006201">
    <property type="entry name" value="Neur_channel"/>
</dbReference>
<proteinExistence type="predicted"/>
<dbReference type="SUPFAM" id="SSF63712">
    <property type="entry name" value="Nicotinic receptor ligand binding domain-like"/>
    <property type="match status" value="1"/>
</dbReference>
<dbReference type="Pfam" id="PF02931">
    <property type="entry name" value="Neur_chan_LBD"/>
    <property type="match status" value="1"/>
</dbReference>
<feature type="chain" id="PRO_5034769080" evidence="6">
    <location>
        <begin position="17"/>
        <end position="403"/>
    </location>
</feature>
<keyword evidence="3 5" id="KW-1133">Transmembrane helix</keyword>
<reference evidence="10" key="1">
    <citation type="submission" date="2025-08" db="UniProtKB">
        <authorList>
            <consortium name="RefSeq"/>
        </authorList>
    </citation>
    <scope>IDENTIFICATION</scope>
    <source>
        <tissue evidence="10">Whole sample</tissue>
    </source>
</reference>
<dbReference type="RefSeq" id="XP_022320820.1">
    <property type="nucleotide sequence ID" value="XM_022465112.1"/>
</dbReference>
<protein>
    <submittedName>
        <fullName evidence="10">Neuronal acetylcholine receptor subunit alpha-3-like</fullName>
    </submittedName>
</protein>
<dbReference type="GO" id="GO:0016020">
    <property type="term" value="C:membrane"/>
    <property type="evidence" value="ECO:0007669"/>
    <property type="project" value="UniProtKB-SubCell"/>
</dbReference>
<dbReference type="GO" id="GO:0005230">
    <property type="term" value="F:extracellular ligand-gated monoatomic ion channel activity"/>
    <property type="evidence" value="ECO:0007669"/>
    <property type="project" value="InterPro"/>
</dbReference>
<keyword evidence="2 5" id="KW-0812">Transmembrane</keyword>
<evidence type="ECO:0000313" key="9">
    <source>
        <dbReference type="Proteomes" id="UP000694844"/>
    </source>
</evidence>
<organism evidence="9 10">
    <name type="scientific">Crassostrea virginica</name>
    <name type="common">Eastern oyster</name>
    <dbReference type="NCBI Taxonomy" id="6565"/>
    <lineage>
        <taxon>Eukaryota</taxon>
        <taxon>Metazoa</taxon>
        <taxon>Spiralia</taxon>
        <taxon>Lophotrochozoa</taxon>
        <taxon>Mollusca</taxon>
        <taxon>Bivalvia</taxon>
        <taxon>Autobranchia</taxon>
        <taxon>Pteriomorphia</taxon>
        <taxon>Ostreida</taxon>
        <taxon>Ostreoidea</taxon>
        <taxon>Ostreidae</taxon>
        <taxon>Crassostrea</taxon>
    </lineage>
</organism>
<dbReference type="CDD" id="cd18989">
    <property type="entry name" value="LGIC_ECD_cation"/>
    <property type="match status" value="1"/>
</dbReference>
<sequence>MKAITLILCLLLEAEGYTISDQNSLHVNLTQGYDRRIRPGIDRSLPLKIELKFYMASLKEFSEGESKIGMVGSLSAEWFDSRLRWYPADFGGDLYETSLFVSDIWAPYLILINPFGKLQPIFSGELSSRIYANGKVSSLAPQLFESTCDADVTYYPFDSQSCTLRFYVPGYYTADILLRPVSSSFDMQLYEENGLWSVTSTRSYYHVNVFQFEELRLEINMRRRTTYYVAGLLLPICLMNFIQVLVFILPVESGERVGFSITVLLAVAVFLTIIQEKLPEASEPSVSYLTYKLLVDMLIGCAMVIAVILGINVYHKTDHQEVPSKLKSLSRCLISCCKRKKSTVSVQEKEKTPVECINDESDYDITWNDVGKAIDKLFLISFFVLLLLNNVIYLTAMAALGSS</sequence>
<dbReference type="PANTHER" id="PTHR18945">
    <property type="entry name" value="NEUROTRANSMITTER GATED ION CHANNEL"/>
    <property type="match status" value="1"/>
</dbReference>
<name>A0A8B8CZ10_CRAVI</name>
<dbReference type="InterPro" id="IPR006202">
    <property type="entry name" value="Neur_chan_lig-bd"/>
</dbReference>
<evidence type="ECO:0000256" key="1">
    <source>
        <dbReference type="ARBA" id="ARBA00004141"/>
    </source>
</evidence>
<feature type="domain" description="Neurotransmitter-gated ion-channel ligand-binding" evidence="7">
    <location>
        <begin position="24"/>
        <end position="225"/>
    </location>
</feature>
<keyword evidence="4 5" id="KW-0472">Membrane</keyword>
<dbReference type="InterPro" id="IPR006029">
    <property type="entry name" value="Neurotrans-gated_channel_TM"/>
</dbReference>
<feature type="transmembrane region" description="Helical" evidence="5">
    <location>
        <begin position="294"/>
        <end position="314"/>
    </location>
</feature>
<comment type="subcellular location">
    <subcellularLocation>
        <location evidence="1">Membrane</location>
        <topology evidence="1">Multi-pass membrane protein</topology>
    </subcellularLocation>
</comment>
<evidence type="ECO:0000259" key="8">
    <source>
        <dbReference type="Pfam" id="PF02932"/>
    </source>
</evidence>
<feature type="signal peptide" evidence="6">
    <location>
        <begin position="1"/>
        <end position="16"/>
    </location>
</feature>
<evidence type="ECO:0000256" key="2">
    <source>
        <dbReference type="ARBA" id="ARBA00022692"/>
    </source>
</evidence>
<dbReference type="AlphaFoldDB" id="A0A8B8CZ10"/>
<dbReference type="Gene3D" id="2.70.170.10">
    <property type="entry name" value="Neurotransmitter-gated ion-channel ligand-binding domain"/>
    <property type="match status" value="1"/>
</dbReference>
<dbReference type="Pfam" id="PF02932">
    <property type="entry name" value="Neur_chan_memb"/>
    <property type="match status" value="1"/>
</dbReference>
<dbReference type="SUPFAM" id="SSF90112">
    <property type="entry name" value="Neurotransmitter-gated ion-channel transmembrane pore"/>
    <property type="match status" value="1"/>
</dbReference>